<dbReference type="Proteomes" id="UP001328733">
    <property type="component" value="Unassembled WGS sequence"/>
</dbReference>
<protein>
    <submittedName>
        <fullName evidence="1">Uncharacterized protein</fullName>
    </submittedName>
</protein>
<dbReference type="EMBL" id="JBAFSM010000044">
    <property type="protein sequence ID" value="MEG3439281.1"/>
    <property type="molecule type" value="Genomic_DNA"/>
</dbReference>
<sequence length="78" mass="9264">MNRSRRILPRSTEERLKSIARVQGIRLPEAIDPERETRWTEERIPEIITTLKPFAKRVPAIASLIWELNDYRQYGDES</sequence>
<dbReference type="RefSeq" id="WP_332866767.1">
    <property type="nucleotide sequence ID" value="NZ_JBAFSM010000044.1"/>
</dbReference>
<evidence type="ECO:0000313" key="1">
    <source>
        <dbReference type="EMBL" id="MEG3439281.1"/>
    </source>
</evidence>
<gene>
    <name evidence="1" type="ORF">V0288_19300</name>
</gene>
<comment type="caution">
    <text evidence="1">The sequence shown here is derived from an EMBL/GenBank/DDBJ whole genome shotgun (WGS) entry which is preliminary data.</text>
</comment>
<accession>A0AAW9QZR4</accession>
<evidence type="ECO:0000313" key="2">
    <source>
        <dbReference type="Proteomes" id="UP001328733"/>
    </source>
</evidence>
<reference evidence="1 2" key="1">
    <citation type="submission" date="2024-01" db="EMBL/GenBank/DDBJ databases">
        <title>Genomic insights into the taxonomy and metabolism of the cyanobacterium Pannus brasiliensis CCIBt3594.</title>
        <authorList>
            <person name="Machado M."/>
            <person name="Botero N.B."/>
            <person name="Andreote A.P.D."/>
            <person name="Feitosa A.M.T."/>
            <person name="Popin R."/>
            <person name="Sivonen K."/>
            <person name="Fiore M.F."/>
        </authorList>
    </citation>
    <scope>NUCLEOTIDE SEQUENCE [LARGE SCALE GENOMIC DNA]</scope>
    <source>
        <strain evidence="1 2">CCIBt3594</strain>
    </source>
</reference>
<keyword evidence="2" id="KW-1185">Reference proteome</keyword>
<dbReference type="AlphaFoldDB" id="A0AAW9QZR4"/>
<organism evidence="1 2">
    <name type="scientific">Pannus brasiliensis CCIBt3594</name>
    <dbReference type="NCBI Taxonomy" id="1427578"/>
    <lineage>
        <taxon>Bacteria</taxon>
        <taxon>Bacillati</taxon>
        <taxon>Cyanobacteriota</taxon>
        <taxon>Cyanophyceae</taxon>
        <taxon>Oscillatoriophycideae</taxon>
        <taxon>Chroococcales</taxon>
        <taxon>Microcystaceae</taxon>
        <taxon>Pannus</taxon>
    </lineage>
</organism>
<name>A0AAW9QZR4_9CHRO</name>
<proteinExistence type="predicted"/>